<keyword evidence="2" id="KW-1185">Reference proteome</keyword>
<evidence type="ECO:0000313" key="2">
    <source>
        <dbReference type="Proteomes" id="UP000789901"/>
    </source>
</evidence>
<comment type="caution">
    <text evidence="1">The sequence shown here is derived from an EMBL/GenBank/DDBJ whole genome shotgun (WGS) entry which is preliminary data.</text>
</comment>
<evidence type="ECO:0000313" key="1">
    <source>
        <dbReference type="EMBL" id="CAG8839256.1"/>
    </source>
</evidence>
<feature type="non-terminal residue" evidence="1">
    <location>
        <position position="1"/>
    </location>
</feature>
<reference evidence="1 2" key="1">
    <citation type="submission" date="2021-06" db="EMBL/GenBank/DDBJ databases">
        <authorList>
            <person name="Kallberg Y."/>
            <person name="Tangrot J."/>
            <person name="Rosling A."/>
        </authorList>
    </citation>
    <scope>NUCLEOTIDE SEQUENCE [LARGE SCALE GENOMIC DNA]</scope>
    <source>
        <strain evidence="1 2">120-4 pot B 10/14</strain>
    </source>
</reference>
<dbReference type="Proteomes" id="UP000789901">
    <property type="component" value="Unassembled WGS sequence"/>
</dbReference>
<dbReference type="EMBL" id="CAJVQB010060050">
    <property type="protein sequence ID" value="CAG8839256.1"/>
    <property type="molecule type" value="Genomic_DNA"/>
</dbReference>
<protein>
    <submittedName>
        <fullName evidence="1">11017_t:CDS:1</fullName>
    </submittedName>
</protein>
<organism evidence="1 2">
    <name type="scientific">Gigaspora margarita</name>
    <dbReference type="NCBI Taxonomy" id="4874"/>
    <lineage>
        <taxon>Eukaryota</taxon>
        <taxon>Fungi</taxon>
        <taxon>Fungi incertae sedis</taxon>
        <taxon>Mucoromycota</taxon>
        <taxon>Glomeromycotina</taxon>
        <taxon>Glomeromycetes</taxon>
        <taxon>Diversisporales</taxon>
        <taxon>Gigasporaceae</taxon>
        <taxon>Gigaspora</taxon>
    </lineage>
</organism>
<sequence>ATEVLKLNLAEESQFLYLNNHANRSIKKLLIYERVENNEESYDTVNTDIDQKIFEKLPKLKRIFLKNCTITEKRFQGYEKYMKKHKNLSFTIHQCVIKNVNELNFNSTFRIIHDKNQNICNNNYNRLASHDYLVYG</sequence>
<gene>
    <name evidence="1" type="ORF">GMARGA_LOCUS34366</name>
</gene>
<accession>A0ABN7WSJ2</accession>
<proteinExistence type="predicted"/>
<name>A0ABN7WSJ2_GIGMA</name>